<evidence type="ECO:0000313" key="3">
    <source>
        <dbReference type="Proteomes" id="UP001273166"/>
    </source>
</evidence>
<dbReference type="RefSeq" id="XP_062718529.1">
    <property type="nucleotide sequence ID" value="XM_062870021.1"/>
</dbReference>
<organism evidence="2 3">
    <name type="scientific">Chaetomium strumarium</name>
    <dbReference type="NCBI Taxonomy" id="1170767"/>
    <lineage>
        <taxon>Eukaryota</taxon>
        <taxon>Fungi</taxon>
        <taxon>Dikarya</taxon>
        <taxon>Ascomycota</taxon>
        <taxon>Pezizomycotina</taxon>
        <taxon>Sordariomycetes</taxon>
        <taxon>Sordariomycetidae</taxon>
        <taxon>Sordariales</taxon>
        <taxon>Chaetomiaceae</taxon>
        <taxon>Chaetomium</taxon>
    </lineage>
</organism>
<evidence type="ECO:0000313" key="2">
    <source>
        <dbReference type="EMBL" id="KAK3302749.1"/>
    </source>
</evidence>
<accession>A0AAJ0LYW0</accession>
<dbReference type="EMBL" id="JAUDZG010000007">
    <property type="protein sequence ID" value="KAK3302749.1"/>
    <property type="molecule type" value="Genomic_DNA"/>
</dbReference>
<protein>
    <submittedName>
        <fullName evidence="2">Uncharacterized protein</fullName>
    </submittedName>
</protein>
<feature type="region of interest" description="Disordered" evidence="1">
    <location>
        <begin position="35"/>
        <end position="71"/>
    </location>
</feature>
<keyword evidence="3" id="KW-1185">Reference proteome</keyword>
<proteinExistence type="predicted"/>
<dbReference type="Proteomes" id="UP001273166">
    <property type="component" value="Unassembled WGS sequence"/>
</dbReference>
<reference evidence="2" key="1">
    <citation type="journal article" date="2023" name="Mol. Phylogenet. Evol.">
        <title>Genome-scale phylogeny and comparative genomics of the fungal order Sordariales.</title>
        <authorList>
            <person name="Hensen N."/>
            <person name="Bonometti L."/>
            <person name="Westerberg I."/>
            <person name="Brannstrom I.O."/>
            <person name="Guillou S."/>
            <person name="Cros-Aarteil S."/>
            <person name="Calhoun S."/>
            <person name="Haridas S."/>
            <person name="Kuo A."/>
            <person name="Mondo S."/>
            <person name="Pangilinan J."/>
            <person name="Riley R."/>
            <person name="LaButti K."/>
            <person name="Andreopoulos B."/>
            <person name="Lipzen A."/>
            <person name="Chen C."/>
            <person name="Yan M."/>
            <person name="Daum C."/>
            <person name="Ng V."/>
            <person name="Clum A."/>
            <person name="Steindorff A."/>
            <person name="Ohm R.A."/>
            <person name="Martin F."/>
            <person name="Silar P."/>
            <person name="Natvig D.O."/>
            <person name="Lalanne C."/>
            <person name="Gautier V."/>
            <person name="Ament-Velasquez S.L."/>
            <person name="Kruys A."/>
            <person name="Hutchinson M.I."/>
            <person name="Powell A.J."/>
            <person name="Barry K."/>
            <person name="Miller A.N."/>
            <person name="Grigoriev I.V."/>
            <person name="Debuchy R."/>
            <person name="Gladieux P."/>
            <person name="Hiltunen Thoren M."/>
            <person name="Johannesson H."/>
        </authorList>
    </citation>
    <scope>NUCLEOTIDE SEQUENCE</scope>
    <source>
        <strain evidence="2">CBS 333.67</strain>
    </source>
</reference>
<feature type="non-terminal residue" evidence="2">
    <location>
        <position position="85"/>
    </location>
</feature>
<evidence type="ECO:0000256" key="1">
    <source>
        <dbReference type="SAM" id="MobiDB-lite"/>
    </source>
</evidence>
<sequence length="85" mass="9000">MTFLAKMFTFGVGPVVFVHIPYSYAATTHTAPPRRPLAAGDAHESEVCASETRTAGSEAALSRLGRTPHSTTRGCWGLAVLARLA</sequence>
<dbReference type="AlphaFoldDB" id="A0AAJ0LYW0"/>
<gene>
    <name evidence="2" type="ORF">B0T15DRAFT_543828</name>
</gene>
<dbReference type="GeneID" id="87888850"/>
<name>A0AAJ0LYW0_9PEZI</name>
<comment type="caution">
    <text evidence="2">The sequence shown here is derived from an EMBL/GenBank/DDBJ whole genome shotgun (WGS) entry which is preliminary data.</text>
</comment>
<reference evidence="2" key="2">
    <citation type="submission" date="2023-06" db="EMBL/GenBank/DDBJ databases">
        <authorList>
            <consortium name="Lawrence Berkeley National Laboratory"/>
            <person name="Mondo S.J."/>
            <person name="Hensen N."/>
            <person name="Bonometti L."/>
            <person name="Westerberg I."/>
            <person name="Brannstrom I.O."/>
            <person name="Guillou S."/>
            <person name="Cros-Aarteil S."/>
            <person name="Calhoun S."/>
            <person name="Haridas S."/>
            <person name="Kuo A."/>
            <person name="Pangilinan J."/>
            <person name="Riley R."/>
            <person name="Labutti K."/>
            <person name="Andreopoulos B."/>
            <person name="Lipzen A."/>
            <person name="Chen C."/>
            <person name="Yanf M."/>
            <person name="Daum C."/>
            <person name="Ng V."/>
            <person name="Clum A."/>
            <person name="Steindorff A."/>
            <person name="Ohm R."/>
            <person name="Martin F."/>
            <person name="Silar P."/>
            <person name="Natvig D."/>
            <person name="Lalanne C."/>
            <person name="Gautier V."/>
            <person name="Ament-Velasquez S.L."/>
            <person name="Kruys A."/>
            <person name="Hutchinson M.I."/>
            <person name="Powell A.J."/>
            <person name="Barry K."/>
            <person name="Miller A.N."/>
            <person name="Grigoriev I.V."/>
            <person name="Debuchy R."/>
            <person name="Gladieux P."/>
            <person name="Thoren M.H."/>
            <person name="Johannesson H."/>
        </authorList>
    </citation>
    <scope>NUCLEOTIDE SEQUENCE</scope>
    <source>
        <strain evidence="2">CBS 333.67</strain>
    </source>
</reference>